<dbReference type="PROSITE" id="PS52029">
    <property type="entry name" value="LD_TPASE"/>
    <property type="match status" value="1"/>
</dbReference>
<dbReference type="EMBL" id="JAFVMH010000005">
    <property type="protein sequence ID" value="MBO1325809.1"/>
    <property type="molecule type" value="Genomic_DNA"/>
</dbReference>
<organism evidence="3 4">
    <name type="scientific">Acetobacter garciniae</name>
    <dbReference type="NCBI Taxonomy" id="2817435"/>
    <lineage>
        <taxon>Bacteria</taxon>
        <taxon>Pseudomonadati</taxon>
        <taxon>Pseudomonadota</taxon>
        <taxon>Alphaproteobacteria</taxon>
        <taxon>Acetobacterales</taxon>
        <taxon>Acetobacteraceae</taxon>
        <taxon>Acetobacter</taxon>
    </lineage>
</organism>
<feature type="domain" description="L,D-TPase catalytic" evidence="2">
    <location>
        <begin position="3"/>
        <end position="174"/>
    </location>
</feature>
<dbReference type="Proteomes" id="UP000664073">
    <property type="component" value="Unassembled WGS sequence"/>
</dbReference>
<comment type="caution">
    <text evidence="3">The sequence shown here is derived from an EMBL/GenBank/DDBJ whole genome shotgun (WGS) entry which is preliminary data.</text>
</comment>
<dbReference type="InterPro" id="IPR005490">
    <property type="entry name" value="LD_TPept_cat_dom"/>
</dbReference>
<evidence type="ECO:0000313" key="4">
    <source>
        <dbReference type="Proteomes" id="UP000664073"/>
    </source>
</evidence>
<dbReference type="PANTHER" id="PTHR38589">
    <property type="entry name" value="BLR0621 PROTEIN"/>
    <property type="match status" value="1"/>
</dbReference>
<keyword evidence="1" id="KW-0133">Cell shape</keyword>
<dbReference type="GO" id="GO:0009252">
    <property type="term" value="P:peptidoglycan biosynthetic process"/>
    <property type="evidence" value="ECO:0007669"/>
    <property type="project" value="UniProtKB-KW"/>
</dbReference>
<dbReference type="PANTHER" id="PTHR38589:SF1">
    <property type="entry name" value="BLR0621 PROTEIN"/>
    <property type="match status" value="1"/>
</dbReference>
<comment type="pathway">
    <text evidence="1">Cell wall biogenesis; peptidoglycan biosynthesis.</text>
</comment>
<proteinExistence type="predicted"/>
<accession>A0A939KQR6</accession>
<keyword evidence="4" id="KW-1185">Reference proteome</keyword>
<dbReference type="GO" id="GO:0016740">
    <property type="term" value="F:transferase activity"/>
    <property type="evidence" value="ECO:0007669"/>
    <property type="project" value="InterPro"/>
</dbReference>
<gene>
    <name evidence="3" type="ORF">J2D77_11640</name>
</gene>
<evidence type="ECO:0000256" key="1">
    <source>
        <dbReference type="PROSITE-ProRule" id="PRU01373"/>
    </source>
</evidence>
<keyword evidence="1" id="KW-0573">Peptidoglycan synthesis</keyword>
<feature type="active site" description="Proton donor/acceptor" evidence="1">
    <location>
        <position position="134"/>
    </location>
</feature>
<dbReference type="GO" id="GO:0071555">
    <property type="term" value="P:cell wall organization"/>
    <property type="evidence" value="ECO:0007669"/>
    <property type="project" value="UniProtKB-UniRule"/>
</dbReference>
<reference evidence="3" key="1">
    <citation type="submission" date="2021-03" db="EMBL/GenBank/DDBJ databases">
        <title>The complete genome sequence of Acetobacter sp. TBRC 12339.</title>
        <authorList>
            <person name="Charoenyingcharoen P."/>
            <person name="Yukphan P."/>
        </authorList>
    </citation>
    <scope>NUCLEOTIDE SEQUENCE</scope>
    <source>
        <strain evidence="3">TBRC 12339</strain>
    </source>
</reference>
<dbReference type="GO" id="GO:0008360">
    <property type="term" value="P:regulation of cell shape"/>
    <property type="evidence" value="ECO:0007669"/>
    <property type="project" value="UniProtKB-UniRule"/>
</dbReference>
<name>A0A939KQR6_9PROT</name>
<feature type="active site" description="Nucleophile" evidence="1">
    <location>
        <position position="146"/>
    </location>
</feature>
<evidence type="ECO:0000259" key="2">
    <source>
        <dbReference type="PROSITE" id="PS52029"/>
    </source>
</evidence>
<protein>
    <submittedName>
        <fullName evidence="3">L,D-transpeptidase family protein</fullName>
    </submittedName>
</protein>
<sequence>MMIHVCCSANSGGDAQLHCGHKIMRAIIGRNGISPAKREGDLCTPIGTFALRTVYYRADRISRPRTVLPIIPLAPTDGWCDDPASADYNRHVTLPCSARHELLWRDDHVYDLVVIVGYNDAPPRPGAGSAIFMHLQRPDRSPTEGCVALAEQDLRTVLAEGANAMTIHPPGTSL</sequence>
<evidence type="ECO:0000313" key="3">
    <source>
        <dbReference type="EMBL" id="MBO1325809.1"/>
    </source>
</evidence>
<dbReference type="AlphaFoldDB" id="A0A939KQR6"/>
<keyword evidence="1" id="KW-0961">Cell wall biogenesis/degradation</keyword>
<dbReference type="RefSeq" id="WP_207846451.1">
    <property type="nucleotide sequence ID" value="NZ_JAFVMH010000005.1"/>
</dbReference>
<dbReference type="Pfam" id="PF03734">
    <property type="entry name" value="YkuD"/>
    <property type="match status" value="1"/>
</dbReference>